<keyword evidence="4" id="KW-1185">Reference proteome</keyword>
<dbReference type="InterPro" id="IPR054105">
    <property type="entry name" value="WHD_NrtR"/>
</dbReference>
<evidence type="ECO:0000259" key="2">
    <source>
        <dbReference type="Pfam" id="PF21906"/>
    </source>
</evidence>
<evidence type="ECO:0000313" key="3">
    <source>
        <dbReference type="EMBL" id="PVH27092.1"/>
    </source>
</evidence>
<organism evidence="3 4">
    <name type="scientific">Sphingobacterium corticibacter</name>
    <dbReference type="NCBI Taxonomy" id="2171749"/>
    <lineage>
        <taxon>Bacteria</taxon>
        <taxon>Pseudomonadati</taxon>
        <taxon>Bacteroidota</taxon>
        <taxon>Sphingobacteriia</taxon>
        <taxon>Sphingobacteriales</taxon>
        <taxon>Sphingobacteriaceae</taxon>
        <taxon>Sphingobacterium</taxon>
    </lineage>
</organism>
<feature type="domain" description="Nudix hydrolase" evidence="1">
    <location>
        <begin position="12"/>
        <end position="134"/>
    </location>
</feature>
<name>A0A2T8HP56_9SPHI</name>
<dbReference type="Pfam" id="PF21906">
    <property type="entry name" value="WHD_NrtR"/>
    <property type="match status" value="1"/>
</dbReference>
<dbReference type="EMBL" id="QDKG01000001">
    <property type="protein sequence ID" value="PVH27092.1"/>
    <property type="molecule type" value="Genomic_DNA"/>
</dbReference>
<evidence type="ECO:0000313" key="4">
    <source>
        <dbReference type="Proteomes" id="UP000245627"/>
    </source>
</evidence>
<dbReference type="Gene3D" id="1.10.10.10">
    <property type="entry name" value="Winged helix-like DNA-binding domain superfamily/Winged helix DNA-binding domain"/>
    <property type="match status" value="1"/>
</dbReference>
<dbReference type="Pfam" id="PF00293">
    <property type="entry name" value="NUDIX"/>
    <property type="match status" value="1"/>
</dbReference>
<dbReference type="CDD" id="cd18873">
    <property type="entry name" value="NUDIX_NadM_like"/>
    <property type="match status" value="1"/>
</dbReference>
<sequence length="230" mass="26711">MSAYKEHSRLLLAVDCIIFGFDGRSLKLLIIERGMMPEKGKWSLMGGFVQENENTNDAASRILTHLTGLKDIYMEQYQVFGEPGRDPLARTVSVAYYALIDIGKYENQLSKEYKAEWVSLDRVPELIFDHDEMVKAAKEHLRYKAALHPILFELLPERFTIPQIASLFEQVYNVELDRPNFMRKLRSTGLLVKQSDKDKDGSKRGAHYYVLNRDMYKEKVTSFLNFMTQL</sequence>
<dbReference type="PANTHER" id="PTHR43736">
    <property type="entry name" value="ADP-RIBOSE PYROPHOSPHATASE"/>
    <property type="match status" value="1"/>
</dbReference>
<dbReference type="InterPro" id="IPR000086">
    <property type="entry name" value="NUDIX_hydrolase_dom"/>
</dbReference>
<evidence type="ECO:0000259" key="1">
    <source>
        <dbReference type="Pfam" id="PF00293"/>
    </source>
</evidence>
<comment type="caution">
    <text evidence="3">The sequence shown here is derived from an EMBL/GenBank/DDBJ whole genome shotgun (WGS) entry which is preliminary data.</text>
</comment>
<dbReference type="AlphaFoldDB" id="A0A2T8HP56"/>
<proteinExistence type="predicted"/>
<reference evidence="3 4" key="1">
    <citation type="submission" date="2018-04" db="EMBL/GenBank/DDBJ databases">
        <title>Sphingobacterium cortibacter sp. nov.</title>
        <authorList>
            <person name="Li Y."/>
        </authorList>
    </citation>
    <scope>NUCLEOTIDE SEQUENCE [LARGE SCALE GENOMIC DNA]</scope>
    <source>
        <strain evidence="3 4">2c-3</strain>
    </source>
</reference>
<dbReference type="OrthoDB" id="9786141at2"/>
<protein>
    <submittedName>
        <fullName evidence="3">DNA mismatch repair protein MutT</fullName>
    </submittedName>
</protein>
<dbReference type="RefSeq" id="WP_116774947.1">
    <property type="nucleotide sequence ID" value="NZ_QDKG01000001.1"/>
</dbReference>
<accession>A0A2T8HP56</accession>
<dbReference type="PANTHER" id="PTHR43736:SF4">
    <property type="entry name" value="SLR1690 PROTEIN"/>
    <property type="match status" value="1"/>
</dbReference>
<feature type="domain" description="NrtR DNA-binding winged helix" evidence="2">
    <location>
        <begin position="152"/>
        <end position="210"/>
    </location>
</feature>
<dbReference type="SUPFAM" id="SSF46785">
    <property type="entry name" value="Winged helix' DNA-binding domain"/>
    <property type="match status" value="1"/>
</dbReference>
<dbReference type="InterPro" id="IPR036390">
    <property type="entry name" value="WH_DNA-bd_sf"/>
</dbReference>
<dbReference type="SUPFAM" id="SSF55811">
    <property type="entry name" value="Nudix"/>
    <property type="match status" value="1"/>
</dbReference>
<dbReference type="Proteomes" id="UP000245627">
    <property type="component" value="Unassembled WGS sequence"/>
</dbReference>
<dbReference type="Gene3D" id="3.90.79.10">
    <property type="entry name" value="Nucleoside Triphosphate Pyrophosphohydrolase"/>
    <property type="match status" value="1"/>
</dbReference>
<dbReference type="InterPro" id="IPR036388">
    <property type="entry name" value="WH-like_DNA-bd_sf"/>
</dbReference>
<dbReference type="InterPro" id="IPR015797">
    <property type="entry name" value="NUDIX_hydrolase-like_dom_sf"/>
</dbReference>
<gene>
    <name evidence="3" type="ORF">DC487_05700</name>
</gene>